<dbReference type="Gene3D" id="2.40.170.20">
    <property type="entry name" value="TonB-dependent receptor, beta-barrel domain"/>
    <property type="match status" value="1"/>
</dbReference>
<name>A0ABM7VL72_9BACT</name>
<evidence type="ECO:0000256" key="5">
    <source>
        <dbReference type="ARBA" id="ARBA00023136"/>
    </source>
</evidence>
<evidence type="ECO:0000256" key="4">
    <source>
        <dbReference type="ARBA" id="ARBA00022692"/>
    </source>
</evidence>
<dbReference type="PROSITE" id="PS52016">
    <property type="entry name" value="TONB_DEPENDENT_REC_3"/>
    <property type="match status" value="1"/>
</dbReference>
<comment type="subcellular location">
    <subcellularLocation>
        <location evidence="1 7">Cell outer membrane</location>
        <topology evidence="1 7">Multi-pass membrane protein</topology>
    </subcellularLocation>
</comment>
<dbReference type="InterPro" id="IPR037066">
    <property type="entry name" value="Plug_dom_sf"/>
</dbReference>
<organism evidence="10 11">
    <name type="scientific">Persicobacter psychrovividus</name>
    <dbReference type="NCBI Taxonomy" id="387638"/>
    <lineage>
        <taxon>Bacteria</taxon>
        <taxon>Pseudomonadati</taxon>
        <taxon>Bacteroidota</taxon>
        <taxon>Cytophagia</taxon>
        <taxon>Cytophagales</taxon>
        <taxon>Persicobacteraceae</taxon>
        <taxon>Persicobacter</taxon>
    </lineage>
</organism>
<dbReference type="InterPro" id="IPR023997">
    <property type="entry name" value="TonB-dep_OMP_SusC/RagA_CS"/>
</dbReference>
<evidence type="ECO:0000256" key="7">
    <source>
        <dbReference type="PROSITE-ProRule" id="PRU01360"/>
    </source>
</evidence>
<dbReference type="SUPFAM" id="SSF49464">
    <property type="entry name" value="Carboxypeptidase regulatory domain-like"/>
    <property type="match status" value="1"/>
</dbReference>
<evidence type="ECO:0000259" key="9">
    <source>
        <dbReference type="Pfam" id="PF07715"/>
    </source>
</evidence>
<accession>A0ABM7VL72</accession>
<reference evidence="10 11" key="1">
    <citation type="submission" date="2021-12" db="EMBL/GenBank/DDBJ databases">
        <title>Genome sequencing of bacteria with rrn-lacking chromosome and rrn-plasmid.</title>
        <authorList>
            <person name="Anda M."/>
            <person name="Iwasaki W."/>
        </authorList>
    </citation>
    <scope>NUCLEOTIDE SEQUENCE [LARGE SCALE GENOMIC DNA]</scope>
    <source>
        <strain evidence="10 11">NBRC 101262</strain>
        <plasmid evidence="10 11">pPP3</plasmid>
    </source>
</reference>
<evidence type="ECO:0000256" key="3">
    <source>
        <dbReference type="ARBA" id="ARBA00022452"/>
    </source>
</evidence>
<keyword evidence="6 7" id="KW-0998">Cell outer membrane</keyword>
<evidence type="ECO:0000313" key="11">
    <source>
        <dbReference type="Proteomes" id="UP001354989"/>
    </source>
</evidence>
<keyword evidence="3 7" id="KW-1134">Transmembrane beta strand</keyword>
<evidence type="ECO:0000256" key="8">
    <source>
        <dbReference type="SAM" id="SignalP"/>
    </source>
</evidence>
<dbReference type="Gene3D" id="2.170.130.10">
    <property type="entry name" value="TonB-dependent receptor, plug domain"/>
    <property type="match status" value="1"/>
</dbReference>
<evidence type="ECO:0000256" key="2">
    <source>
        <dbReference type="ARBA" id="ARBA00022448"/>
    </source>
</evidence>
<gene>
    <name evidence="10" type="ORF">PEPS_40320</name>
</gene>
<dbReference type="NCBIfam" id="TIGR04057">
    <property type="entry name" value="SusC_RagA_signa"/>
    <property type="match status" value="1"/>
</dbReference>
<keyword evidence="4 7" id="KW-0812">Transmembrane</keyword>
<dbReference type="SUPFAM" id="SSF56935">
    <property type="entry name" value="Porins"/>
    <property type="match status" value="1"/>
</dbReference>
<comment type="similarity">
    <text evidence="7">Belongs to the TonB-dependent receptor family.</text>
</comment>
<dbReference type="Pfam" id="PF13715">
    <property type="entry name" value="CarbopepD_reg_2"/>
    <property type="match status" value="1"/>
</dbReference>
<dbReference type="InterPro" id="IPR023996">
    <property type="entry name" value="TonB-dep_OMP_SusC/RagA"/>
</dbReference>
<feature type="chain" id="PRO_5047047175" evidence="8">
    <location>
        <begin position="16"/>
        <end position="1040"/>
    </location>
</feature>
<keyword evidence="2 7" id="KW-0813">Transport</keyword>
<protein>
    <submittedName>
        <fullName evidence="10">SusC/RagA family TonB-linked outer membrane protein</fullName>
    </submittedName>
</protein>
<feature type="signal peptide" evidence="8">
    <location>
        <begin position="1"/>
        <end position="15"/>
    </location>
</feature>
<proteinExistence type="inferred from homology"/>
<dbReference type="InterPro" id="IPR008969">
    <property type="entry name" value="CarboxyPept-like_regulatory"/>
</dbReference>
<keyword evidence="10" id="KW-0614">Plasmid</keyword>
<geneLocation type="plasmid" evidence="10 11">
    <name>pPP3</name>
</geneLocation>
<keyword evidence="5 7" id="KW-0472">Membrane</keyword>
<dbReference type="Gene3D" id="2.60.40.1120">
    <property type="entry name" value="Carboxypeptidase-like, regulatory domain"/>
    <property type="match status" value="1"/>
</dbReference>
<evidence type="ECO:0000256" key="1">
    <source>
        <dbReference type="ARBA" id="ARBA00004571"/>
    </source>
</evidence>
<sequence length="1040" mass="113049">MAVALLLCVTTVSWAQSLTISGTVSSSDDGMPIPGANVIIKGSTTGTATNVDGQYSITVPGESSVLVFSFVGYADKEVTVGNQSTISVRLNADVAELNEVVVTAFGMERETKALGYSVQEVKGEDLAVAKEPNVINNISGKIAGVQITKTAAGAGGSSRVVIRGNSSLTGSNQPLYIVDGVPIDNSSFYSAQGSYWDGGVDYGDGIGDLNADDIESLSVLKGPAAAALYGSRAGGGVIVITTKGGKKSDKISVEYNGNFTFEKPLIMPSFQNQYGVGRDGEVPSVDNVRKEAYAQSSWGAKTMGQSYTDWTGETSTYTAQPNNVSDFFQTGSTMTNSIAISGGSETADFRVSYANLQNQGLIPSSEYNRNNLGLRGRLKSNKFTFDTKINYINVKGENRAYMAETMENPMFTFINMPRTVRNQDLKANYLRNGEHYNFTQSAFVFNPYFSINHAPNWDEKNRVIGYGSIKYDVTEKLSVQVRHAADMWSHERYRTAPKGAEGTVYHAPGRLLKDQFMVSEQNTDFLVNYKESFANELELNLLAGGNLLKQNVKHNLTAANALLEKDWYSFNNADGGTATTENLTQKEVQSIYAQLSLAYKNMLFLDATARNDWSSALPTHTSGYFYPSFTGAFAFSEMLDLDPSGFTFGKVRASWAQVGRDTDPYAQTLNYSVITQDVINGQPAGSIGSINNRGDDAFVGLVDPNIAPERTTAIEFGTDLKFLNNRLGLDITYYNAITVDQVIPVSLPYSSGAHSVVINQGSMRNKGIELLLTAQIVEDLNGFSWNAGLNFTKNVNVLEELYEEEGLTQILLNQSARGEAAIFAELGKAYGEIKGPKLQRSNDGLPMVDGSGNLMLEVDDTGNTYQSLGNITPDYLLGLSNSFAYKNFLLNVVLDAKVGGDMFSYTNYALHQNGNHQTTAEQRNAGGVSVVNENGVETMMDTQEYYRQVGENKVADDFVKDATYVKLREVSFGFKFPKTWTEKIHVGDASISLVGRNLAFLYNGLDGIDPESIVSRGMLGVEYASLPSTASYGVNLNVKF</sequence>
<dbReference type="EMBL" id="AP025295">
    <property type="protein sequence ID" value="BDD01752.1"/>
    <property type="molecule type" value="Genomic_DNA"/>
</dbReference>
<keyword evidence="11" id="KW-1185">Reference proteome</keyword>
<dbReference type="NCBIfam" id="TIGR04056">
    <property type="entry name" value="OMP_RagA_SusC"/>
    <property type="match status" value="1"/>
</dbReference>
<dbReference type="Proteomes" id="UP001354989">
    <property type="component" value="Plasmid pPP3"/>
</dbReference>
<keyword evidence="8" id="KW-0732">Signal</keyword>
<feature type="domain" description="TonB-dependent receptor plug" evidence="9">
    <location>
        <begin position="114"/>
        <end position="237"/>
    </location>
</feature>
<evidence type="ECO:0000256" key="6">
    <source>
        <dbReference type="ARBA" id="ARBA00023237"/>
    </source>
</evidence>
<dbReference type="InterPro" id="IPR039426">
    <property type="entry name" value="TonB-dep_rcpt-like"/>
</dbReference>
<dbReference type="InterPro" id="IPR012910">
    <property type="entry name" value="Plug_dom"/>
</dbReference>
<dbReference type="InterPro" id="IPR036942">
    <property type="entry name" value="Beta-barrel_TonB_sf"/>
</dbReference>
<dbReference type="Pfam" id="PF07715">
    <property type="entry name" value="Plug"/>
    <property type="match status" value="1"/>
</dbReference>
<evidence type="ECO:0000313" key="10">
    <source>
        <dbReference type="EMBL" id="BDD01752.1"/>
    </source>
</evidence>